<evidence type="ECO:0000256" key="1">
    <source>
        <dbReference type="SAM" id="MobiDB-lite"/>
    </source>
</evidence>
<feature type="compositionally biased region" description="Low complexity" evidence="1">
    <location>
        <begin position="203"/>
        <end position="220"/>
    </location>
</feature>
<keyword evidence="3" id="KW-1185">Reference proteome</keyword>
<reference evidence="2" key="1">
    <citation type="submission" date="2023-10" db="EMBL/GenBank/DDBJ databases">
        <authorList>
            <person name="Chen Y."/>
            <person name="Shah S."/>
            <person name="Dougan E. K."/>
            <person name="Thang M."/>
            <person name="Chan C."/>
        </authorList>
    </citation>
    <scope>NUCLEOTIDE SEQUENCE [LARGE SCALE GENOMIC DNA]</scope>
</reference>
<feature type="compositionally biased region" description="Pro residues" evidence="1">
    <location>
        <begin position="221"/>
        <end position="233"/>
    </location>
</feature>
<feature type="compositionally biased region" description="Pro residues" evidence="1">
    <location>
        <begin position="383"/>
        <end position="401"/>
    </location>
</feature>
<organism evidence="2 3">
    <name type="scientific">Prorocentrum cordatum</name>
    <dbReference type="NCBI Taxonomy" id="2364126"/>
    <lineage>
        <taxon>Eukaryota</taxon>
        <taxon>Sar</taxon>
        <taxon>Alveolata</taxon>
        <taxon>Dinophyceae</taxon>
        <taxon>Prorocentrales</taxon>
        <taxon>Prorocentraceae</taxon>
        <taxon>Prorocentrum</taxon>
    </lineage>
</organism>
<dbReference type="EMBL" id="CAUYUJ010007636">
    <property type="protein sequence ID" value="CAK0821419.1"/>
    <property type="molecule type" value="Genomic_DNA"/>
</dbReference>
<gene>
    <name evidence="2" type="ORF">PCOR1329_LOCUS22752</name>
</gene>
<protein>
    <submittedName>
        <fullName evidence="2">Uncharacterized protein</fullName>
    </submittedName>
</protein>
<evidence type="ECO:0000313" key="2">
    <source>
        <dbReference type="EMBL" id="CAK0821419.1"/>
    </source>
</evidence>
<feature type="region of interest" description="Disordered" evidence="1">
    <location>
        <begin position="198"/>
        <end position="236"/>
    </location>
</feature>
<feature type="region of interest" description="Disordered" evidence="1">
    <location>
        <begin position="378"/>
        <end position="401"/>
    </location>
</feature>
<proteinExistence type="predicted"/>
<dbReference type="Proteomes" id="UP001189429">
    <property type="component" value="Unassembled WGS sequence"/>
</dbReference>
<name>A0ABN9RSY5_9DINO</name>
<sequence>CQPDSQPDGQPHGQPYGQPYGQPNCQPDSQPNGKPNCQPDGQPDGHPTASPTAGPTPSPTVCTTVQGGFALTVPDPEEFAENCSNGTDVRVALETSIATIFNGTVTPEDVSVFCVFGQRVDEHRTSNVTIQYDIAAPVGLVDSIRDSAEVLLGPQASSQGLARLVTIISDELSSTAPAAASNAPTEAFGGSEEIAVDHAGNCTSSPAASPAAGPTASPTASPTPTPTPAPTAPPMVQGEFAVTVPDPEKFASDCSSSADMREALQSSIASYMNGTVAPEDVAVFCSIDSGSRLDATVEYEATRRSLAGNVTIDYRIVVLEETAHSVQDSATELLSSQASGQDLARLAALISSALSATAPGASGNAPLQAIGGPAALAVISTQPPTPRPTPLSTPGPTASPGPVPPLAVSSGAMTATGDPHLRNIYGERFDLRRPGKHTLVNIPKGERAERALLHVEAEAVQMGMQCADLYFRELNMTGVWVEATWSGGLHFHALDVSYGTSKWKHVGKVDVKVAHGRTREGIQYLNVYIKHLDRAGFAVGGLLGEDDHTQATMASRACVQRHSVSLLEFSR</sequence>
<feature type="non-terminal residue" evidence="2">
    <location>
        <position position="1"/>
    </location>
</feature>
<accession>A0ABN9RSY5</accession>
<feature type="compositionally biased region" description="Polar residues" evidence="1">
    <location>
        <begin position="21"/>
        <end position="35"/>
    </location>
</feature>
<feature type="region of interest" description="Disordered" evidence="1">
    <location>
        <begin position="1"/>
        <end position="60"/>
    </location>
</feature>
<evidence type="ECO:0000313" key="3">
    <source>
        <dbReference type="Proteomes" id="UP001189429"/>
    </source>
</evidence>
<comment type="caution">
    <text evidence="2">The sequence shown here is derived from an EMBL/GenBank/DDBJ whole genome shotgun (WGS) entry which is preliminary data.</text>
</comment>